<dbReference type="Proteomes" id="UP000247233">
    <property type="component" value="Unassembled WGS sequence"/>
</dbReference>
<proteinExistence type="predicted"/>
<dbReference type="EMBL" id="MSFL01000001">
    <property type="protein sequence ID" value="PWY92352.1"/>
    <property type="molecule type" value="Genomic_DNA"/>
</dbReference>
<protein>
    <submittedName>
        <fullName evidence="2">Uncharacterized protein</fullName>
    </submittedName>
</protein>
<dbReference type="GeneID" id="37070951"/>
<reference evidence="2 3" key="1">
    <citation type="submission" date="2016-12" db="EMBL/GenBank/DDBJ databases">
        <title>The genomes of Aspergillus section Nigri reveals drivers in fungal speciation.</title>
        <authorList>
            <consortium name="DOE Joint Genome Institute"/>
            <person name="Vesth T.C."/>
            <person name="Nybo J."/>
            <person name="Theobald S."/>
            <person name="Brandl J."/>
            <person name="Frisvad J.C."/>
            <person name="Nielsen K.F."/>
            <person name="Lyhne E.K."/>
            <person name="Kogle M.E."/>
            <person name="Kuo A."/>
            <person name="Riley R."/>
            <person name="Clum A."/>
            <person name="Nolan M."/>
            <person name="Lipzen A."/>
            <person name="Salamov A."/>
            <person name="Henrissat B."/>
            <person name="Wiebenga A."/>
            <person name="De Vries R.P."/>
            <person name="Grigoriev I.V."/>
            <person name="Mortensen U.H."/>
            <person name="Andersen M.R."/>
            <person name="Baker S.E."/>
        </authorList>
    </citation>
    <scope>NUCLEOTIDE SEQUENCE [LARGE SCALE GENOMIC DNA]</scope>
    <source>
        <strain evidence="2 3">CBS 117.55</strain>
    </source>
</reference>
<comment type="caution">
    <text evidence="2">The sequence shown here is derived from an EMBL/GenBank/DDBJ whole genome shotgun (WGS) entry which is preliminary data.</text>
</comment>
<accession>A0A317X418</accession>
<evidence type="ECO:0000313" key="2">
    <source>
        <dbReference type="EMBL" id="PWY92352.1"/>
    </source>
</evidence>
<feature type="region of interest" description="Disordered" evidence="1">
    <location>
        <begin position="14"/>
        <end position="42"/>
    </location>
</feature>
<organism evidence="2 3">
    <name type="scientific">Aspergillus heteromorphus CBS 117.55</name>
    <dbReference type="NCBI Taxonomy" id="1448321"/>
    <lineage>
        <taxon>Eukaryota</taxon>
        <taxon>Fungi</taxon>
        <taxon>Dikarya</taxon>
        <taxon>Ascomycota</taxon>
        <taxon>Pezizomycotina</taxon>
        <taxon>Eurotiomycetes</taxon>
        <taxon>Eurotiomycetidae</taxon>
        <taxon>Eurotiales</taxon>
        <taxon>Aspergillaceae</taxon>
        <taxon>Aspergillus</taxon>
        <taxon>Aspergillus subgen. Circumdati</taxon>
    </lineage>
</organism>
<evidence type="ECO:0000313" key="3">
    <source>
        <dbReference type="Proteomes" id="UP000247233"/>
    </source>
</evidence>
<dbReference type="RefSeq" id="XP_025404091.1">
    <property type="nucleotide sequence ID" value="XM_025548714.1"/>
</dbReference>
<dbReference type="VEuPathDB" id="FungiDB:BO70DRAFT_7789"/>
<keyword evidence="3" id="KW-1185">Reference proteome</keyword>
<dbReference type="AlphaFoldDB" id="A0A317X418"/>
<name>A0A317X418_9EURO</name>
<gene>
    <name evidence="2" type="ORF">BO70DRAFT_7789</name>
</gene>
<sequence>MVIASLVWSVACAEPPTHPNPRPTPSDRLHPAHPPPSRPRGVTQSILNPLLGSWPTRPVGLAWPGLPCPMPSIIQYPISNPQSPISIWTALLNKRLISDLLIDLTIYLSV</sequence>
<evidence type="ECO:0000256" key="1">
    <source>
        <dbReference type="SAM" id="MobiDB-lite"/>
    </source>
</evidence>